<keyword evidence="4 7" id="KW-0285">Flavoprotein</keyword>
<dbReference type="Pfam" id="PF00258">
    <property type="entry name" value="Flavodoxin_1"/>
    <property type="match status" value="1"/>
</dbReference>
<dbReference type="RefSeq" id="WP_022637269.1">
    <property type="nucleotide sequence ID" value="NZ_ASJR01000016.1"/>
</dbReference>
<dbReference type="AlphaFoldDB" id="U7D808"/>
<dbReference type="InterPro" id="IPR050619">
    <property type="entry name" value="Flavodoxin"/>
</dbReference>
<keyword evidence="10" id="KW-1185">Reference proteome</keyword>
<evidence type="ECO:0000256" key="1">
    <source>
        <dbReference type="ARBA" id="ARBA00001917"/>
    </source>
</evidence>
<keyword evidence="3 7" id="KW-0813">Transport</keyword>
<evidence type="ECO:0000313" key="10">
    <source>
        <dbReference type="Proteomes" id="UP000017148"/>
    </source>
</evidence>
<dbReference type="OrthoDB" id="9790745at2"/>
<evidence type="ECO:0000256" key="3">
    <source>
        <dbReference type="ARBA" id="ARBA00022448"/>
    </source>
</evidence>
<dbReference type="PRINTS" id="PR00369">
    <property type="entry name" value="FLAVODOXIN"/>
</dbReference>
<evidence type="ECO:0000256" key="4">
    <source>
        <dbReference type="ARBA" id="ARBA00022630"/>
    </source>
</evidence>
<dbReference type="GO" id="GO:0009055">
    <property type="term" value="F:electron transfer activity"/>
    <property type="evidence" value="ECO:0007669"/>
    <property type="project" value="UniProtKB-UniRule"/>
</dbReference>
<evidence type="ECO:0000256" key="2">
    <source>
        <dbReference type="ARBA" id="ARBA00005267"/>
    </source>
</evidence>
<comment type="similarity">
    <text evidence="2 7">Belongs to the flavodoxin family.</text>
</comment>
<dbReference type="PROSITE" id="PS50902">
    <property type="entry name" value="FLAVODOXIN_LIKE"/>
    <property type="match status" value="1"/>
</dbReference>
<comment type="function">
    <text evidence="7">Low-potential electron donor to a number of redox enzymes.</text>
</comment>
<gene>
    <name evidence="9" type="ORF">CALK_1837</name>
</gene>
<dbReference type="GO" id="GO:0010181">
    <property type="term" value="F:FMN binding"/>
    <property type="evidence" value="ECO:0007669"/>
    <property type="project" value="UniProtKB-UniRule"/>
</dbReference>
<dbReference type="InterPro" id="IPR001094">
    <property type="entry name" value="Flavdoxin-like"/>
</dbReference>
<sequence>MIVIYGSTTGNCEDAAHKIAHAMGCESKNASEAQSKDLAENDVIILGASTWGIGDLQDDFIPFFKNLETADLSGKKVAIFGTGDAQSYPDSFVDAMADIYKVVDTQGARLIGKTATKGYNFEESRAVINDMFVGLVLDYDNSSDEVDEKIDAWTASLKESL</sequence>
<dbReference type="InterPro" id="IPR010086">
    <property type="entry name" value="Flavodoxin_lc"/>
</dbReference>
<evidence type="ECO:0000259" key="8">
    <source>
        <dbReference type="PROSITE" id="PS50902"/>
    </source>
</evidence>
<protein>
    <recommendedName>
        <fullName evidence="7">Flavodoxin</fullName>
    </recommendedName>
</protein>
<name>U7D808_9BACT</name>
<evidence type="ECO:0000256" key="5">
    <source>
        <dbReference type="ARBA" id="ARBA00022643"/>
    </source>
</evidence>
<dbReference type="InterPro" id="IPR008254">
    <property type="entry name" value="Flavodoxin/NO_synth"/>
</dbReference>
<dbReference type="eggNOG" id="COG0716">
    <property type="taxonomic scope" value="Bacteria"/>
</dbReference>
<evidence type="ECO:0000313" key="9">
    <source>
        <dbReference type="EMBL" id="ERP31222.1"/>
    </source>
</evidence>
<evidence type="ECO:0000256" key="6">
    <source>
        <dbReference type="ARBA" id="ARBA00022982"/>
    </source>
</evidence>
<dbReference type="EMBL" id="ASJR01000016">
    <property type="protein sequence ID" value="ERP31222.1"/>
    <property type="molecule type" value="Genomic_DNA"/>
</dbReference>
<comment type="cofactor">
    <cofactor evidence="1 7">
        <name>FMN</name>
        <dbReference type="ChEBI" id="CHEBI:58210"/>
    </cofactor>
</comment>
<keyword evidence="6 7" id="KW-0249">Electron transport</keyword>
<evidence type="ECO:0000256" key="7">
    <source>
        <dbReference type="PIRNR" id="PIRNR038996"/>
    </source>
</evidence>
<comment type="caution">
    <text evidence="9">The sequence shown here is derived from an EMBL/GenBank/DDBJ whole genome shotgun (WGS) entry which is preliminary data.</text>
</comment>
<dbReference type="NCBIfam" id="TIGR01752">
    <property type="entry name" value="flav_long"/>
    <property type="match status" value="1"/>
</dbReference>
<reference evidence="9 10" key="1">
    <citation type="journal article" date="2013" name="Environ. Microbiol.">
        <title>Genome analysis of Chitinivibrio alkaliphilus gen. nov., sp. nov., a novel extremely haloalkaliphilic anaerobic chitinolytic bacterium from the candidate phylum Termite Group 3.</title>
        <authorList>
            <person name="Sorokin D.Y."/>
            <person name="Gumerov V.M."/>
            <person name="Rakitin A.L."/>
            <person name="Beletsky A.V."/>
            <person name="Damste J.S."/>
            <person name="Muyzer G."/>
            <person name="Mardanov A.V."/>
            <person name="Ravin N.V."/>
        </authorList>
    </citation>
    <scope>NUCLEOTIDE SEQUENCE [LARGE SCALE GENOMIC DNA]</scope>
    <source>
        <strain evidence="9 10">ACht1</strain>
    </source>
</reference>
<dbReference type="PIRSF" id="PIRSF038996">
    <property type="entry name" value="FldA"/>
    <property type="match status" value="1"/>
</dbReference>
<proteinExistence type="inferred from homology"/>
<dbReference type="Proteomes" id="UP000017148">
    <property type="component" value="Unassembled WGS sequence"/>
</dbReference>
<feature type="domain" description="Flavodoxin-like" evidence="8">
    <location>
        <begin position="1"/>
        <end position="158"/>
    </location>
</feature>
<keyword evidence="5 7" id="KW-0288">FMN</keyword>
<organism evidence="9 10">
    <name type="scientific">Chitinivibrio alkaliphilus ACht1</name>
    <dbReference type="NCBI Taxonomy" id="1313304"/>
    <lineage>
        <taxon>Bacteria</taxon>
        <taxon>Pseudomonadati</taxon>
        <taxon>Fibrobacterota</taxon>
        <taxon>Chitinivibrionia</taxon>
        <taxon>Chitinivibrionales</taxon>
        <taxon>Chitinivibrionaceae</taxon>
        <taxon>Chitinivibrio</taxon>
    </lineage>
</organism>
<dbReference type="InterPro" id="IPR029039">
    <property type="entry name" value="Flavoprotein-like_sf"/>
</dbReference>
<dbReference type="SUPFAM" id="SSF52218">
    <property type="entry name" value="Flavoproteins"/>
    <property type="match status" value="1"/>
</dbReference>
<dbReference type="PANTHER" id="PTHR42809">
    <property type="entry name" value="FLAVODOXIN 2"/>
    <property type="match status" value="1"/>
</dbReference>
<dbReference type="PANTHER" id="PTHR42809:SF1">
    <property type="entry name" value="FLAVODOXIN 1"/>
    <property type="match status" value="1"/>
</dbReference>
<accession>U7D808</accession>
<dbReference type="Gene3D" id="3.40.50.360">
    <property type="match status" value="1"/>
</dbReference>
<dbReference type="STRING" id="1313304.CALK_1837"/>